<sequence>MRLVRTMLAFVIAISLAMVPLGASAAAHAMPSGGMKANMTMAGAGDMSMDECCPDDMDGKTSHTDGQKCGMGVCCIGGAVAFDDVRPIAFGPSAVAASKIAIPSDQVADLRGTSPPFRPPRI</sequence>
<dbReference type="EMBL" id="JAFCLK010000026">
    <property type="protein sequence ID" value="MBR1139047.1"/>
    <property type="molecule type" value="Genomic_DNA"/>
</dbReference>
<evidence type="ECO:0000313" key="2">
    <source>
        <dbReference type="EMBL" id="MBR1139047.1"/>
    </source>
</evidence>
<comment type="caution">
    <text evidence="2">The sequence shown here is derived from an EMBL/GenBank/DDBJ whole genome shotgun (WGS) entry which is preliminary data.</text>
</comment>
<proteinExistence type="predicted"/>
<organism evidence="2 3">
    <name type="scientific">Bradyrhizobium denitrificans</name>
    <dbReference type="NCBI Taxonomy" id="2734912"/>
    <lineage>
        <taxon>Bacteria</taxon>
        <taxon>Pseudomonadati</taxon>
        <taxon>Pseudomonadota</taxon>
        <taxon>Alphaproteobacteria</taxon>
        <taxon>Hyphomicrobiales</taxon>
        <taxon>Nitrobacteraceae</taxon>
        <taxon>Bradyrhizobium</taxon>
    </lineage>
</organism>
<protein>
    <submittedName>
        <fullName evidence="2">Uncharacterized protein</fullName>
    </submittedName>
</protein>
<dbReference type="RefSeq" id="WP_210263887.1">
    <property type="nucleotide sequence ID" value="NZ_JABFDP010000011.1"/>
</dbReference>
<evidence type="ECO:0000313" key="3">
    <source>
        <dbReference type="Proteomes" id="UP001314635"/>
    </source>
</evidence>
<dbReference type="Proteomes" id="UP001314635">
    <property type="component" value="Unassembled WGS sequence"/>
</dbReference>
<evidence type="ECO:0000256" key="1">
    <source>
        <dbReference type="SAM" id="SignalP"/>
    </source>
</evidence>
<accession>A0ABS5GCH6</accession>
<keyword evidence="3" id="KW-1185">Reference proteome</keyword>
<reference evidence="3" key="1">
    <citation type="journal article" date="2021" name="ISME J.">
        <title>Evolutionary origin and ecological implication of a unique nif island in free-living Bradyrhizobium lineages.</title>
        <authorList>
            <person name="Tao J."/>
        </authorList>
    </citation>
    <scope>NUCLEOTIDE SEQUENCE [LARGE SCALE GENOMIC DNA]</scope>
    <source>
        <strain evidence="3">SZCCT0094</strain>
    </source>
</reference>
<name>A0ABS5GCH6_9BRAD</name>
<keyword evidence="1" id="KW-0732">Signal</keyword>
<feature type="chain" id="PRO_5045914033" evidence="1">
    <location>
        <begin position="30"/>
        <end position="122"/>
    </location>
</feature>
<gene>
    <name evidence="2" type="ORF">JQ619_25120</name>
</gene>
<feature type="signal peptide" evidence="1">
    <location>
        <begin position="1"/>
        <end position="29"/>
    </location>
</feature>